<feature type="transmembrane region" description="Helical" evidence="19">
    <location>
        <begin position="48"/>
        <end position="67"/>
    </location>
</feature>
<evidence type="ECO:0000256" key="17">
    <source>
        <dbReference type="ARBA" id="ARBA00048623"/>
    </source>
</evidence>
<dbReference type="EMBL" id="SIJB01000030">
    <property type="protein sequence ID" value="NBI30245.1"/>
    <property type="molecule type" value="Genomic_DNA"/>
</dbReference>
<evidence type="ECO:0000256" key="2">
    <source>
        <dbReference type="ARBA" id="ARBA00004651"/>
    </source>
</evidence>
<dbReference type="GO" id="GO:0008818">
    <property type="term" value="F:cobalamin 5'-phosphate synthase activity"/>
    <property type="evidence" value="ECO:0007669"/>
    <property type="project" value="UniProtKB-UniRule"/>
</dbReference>
<feature type="transmembrane region" description="Helical" evidence="19">
    <location>
        <begin position="224"/>
        <end position="247"/>
    </location>
</feature>
<comment type="catalytic activity">
    <reaction evidence="18 19">
        <text>alpha-ribazole 5'-phosphate + adenosylcob(III)inamide-GDP = adenosylcob(III)alamin 5'-phosphate + GMP + H(+)</text>
        <dbReference type="Rhea" id="RHEA:23560"/>
        <dbReference type="ChEBI" id="CHEBI:15378"/>
        <dbReference type="ChEBI" id="CHEBI:57918"/>
        <dbReference type="ChEBI" id="CHEBI:58115"/>
        <dbReference type="ChEBI" id="CHEBI:60487"/>
        <dbReference type="ChEBI" id="CHEBI:60493"/>
        <dbReference type="EC" id="2.7.8.26"/>
    </reaction>
</comment>
<feature type="transmembrane region" description="Helical" evidence="19">
    <location>
        <begin position="259"/>
        <end position="277"/>
    </location>
</feature>
<dbReference type="UniPathway" id="UPA00148">
    <property type="reaction ID" value="UER00238"/>
</dbReference>
<gene>
    <name evidence="19 20" type="primary">cobS</name>
    <name evidence="20" type="ORF">ERL59_14945</name>
</gene>
<comment type="similarity">
    <text evidence="4 19">Belongs to the CobS family.</text>
</comment>
<evidence type="ECO:0000256" key="12">
    <source>
        <dbReference type="ARBA" id="ARBA00022989"/>
    </source>
</evidence>
<comment type="caution">
    <text evidence="20">The sequence shown here is derived from an EMBL/GenBank/DDBJ whole genome shotgun (WGS) entry which is preliminary data.</text>
</comment>
<dbReference type="PANTHER" id="PTHR34148">
    <property type="entry name" value="ADENOSYLCOBINAMIDE-GDP RIBAZOLETRANSFERASE"/>
    <property type="match status" value="1"/>
</dbReference>
<evidence type="ECO:0000256" key="15">
    <source>
        <dbReference type="ARBA" id="ARBA00032605"/>
    </source>
</evidence>
<evidence type="ECO:0000256" key="13">
    <source>
        <dbReference type="ARBA" id="ARBA00023136"/>
    </source>
</evidence>
<proteinExistence type="inferred from homology"/>
<dbReference type="GO" id="GO:0005886">
    <property type="term" value="C:plasma membrane"/>
    <property type="evidence" value="ECO:0007669"/>
    <property type="project" value="UniProtKB-SubCell"/>
</dbReference>
<sequence>MFRGDLVRNIYLLFLSWFQAIICALQFLTRFPIPINVPYEPKIIQRSVVFYPLAGFMIGLLLWFLSYVVPSVLSSAPSAVLICIIWLVSSGGLHMDGLMDTADGILSYRSKSKILEIMKDSRVGAMGVIVCVCYLIFKMTLVYSLLENEQHTSLLSYLVFIPIWSRLMMVWAAKSYPYARQEKGFGTDVSRIPFVYAVLAMINALFISLIMYNFIPIHSSWKEAFILMMVLILISTMTMWVISHVLYKKLGGLTGDTYGAINELVEVVLLMSLVIYAEKLM</sequence>
<evidence type="ECO:0000256" key="18">
    <source>
        <dbReference type="ARBA" id="ARBA00049504"/>
    </source>
</evidence>
<evidence type="ECO:0000256" key="16">
    <source>
        <dbReference type="ARBA" id="ARBA00032853"/>
    </source>
</evidence>
<accession>A0A6N9Q5U5</accession>
<evidence type="ECO:0000256" key="3">
    <source>
        <dbReference type="ARBA" id="ARBA00004663"/>
    </source>
</evidence>
<evidence type="ECO:0000256" key="5">
    <source>
        <dbReference type="ARBA" id="ARBA00013200"/>
    </source>
</evidence>
<dbReference type="AlphaFoldDB" id="A0A6N9Q5U5"/>
<feature type="transmembrane region" description="Helical" evidence="19">
    <location>
        <begin position="152"/>
        <end position="173"/>
    </location>
</feature>
<feature type="transmembrane region" description="Helical" evidence="19">
    <location>
        <begin position="194"/>
        <end position="212"/>
    </location>
</feature>
<name>A0A6N9Q5U5_9BACL</name>
<feature type="transmembrane region" description="Helical" evidence="19">
    <location>
        <begin position="6"/>
        <end position="28"/>
    </location>
</feature>
<evidence type="ECO:0000313" key="20">
    <source>
        <dbReference type="EMBL" id="NBI30245.1"/>
    </source>
</evidence>
<dbReference type="Pfam" id="PF02654">
    <property type="entry name" value="CobS"/>
    <property type="match status" value="1"/>
</dbReference>
<dbReference type="HAMAP" id="MF_00719">
    <property type="entry name" value="CobS"/>
    <property type="match status" value="1"/>
</dbReference>
<evidence type="ECO:0000256" key="14">
    <source>
        <dbReference type="ARBA" id="ARBA00025228"/>
    </source>
</evidence>
<evidence type="ECO:0000256" key="7">
    <source>
        <dbReference type="ARBA" id="ARBA00022475"/>
    </source>
</evidence>
<keyword evidence="8 19" id="KW-0169">Cobalamin biosynthesis</keyword>
<feature type="transmembrane region" description="Helical" evidence="19">
    <location>
        <begin position="123"/>
        <end position="146"/>
    </location>
</feature>
<feature type="transmembrane region" description="Helical" evidence="19">
    <location>
        <begin position="79"/>
        <end position="102"/>
    </location>
</feature>
<comment type="catalytic activity">
    <reaction evidence="17 19">
        <text>alpha-ribazole + adenosylcob(III)inamide-GDP = adenosylcob(III)alamin + GMP + H(+)</text>
        <dbReference type="Rhea" id="RHEA:16049"/>
        <dbReference type="ChEBI" id="CHEBI:10329"/>
        <dbReference type="ChEBI" id="CHEBI:15378"/>
        <dbReference type="ChEBI" id="CHEBI:18408"/>
        <dbReference type="ChEBI" id="CHEBI:58115"/>
        <dbReference type="ChEBI" id="CHEBI:60487"/>
        <dbReference type="EC" id="2.7.8.26"/>
    </reaction>
</comment>
<dbReference type="Proteomes" id="UP000448943">
    <property type="component" value="Unassembled WGS sequence"/>
</dbReference>
<evidence type="ECO:0000256" key="11">
    <source>
        <dbReference type="ARBA" id="ARBA00022842"/>
    </source>
</evidence>
<comment type="pathway">
    <text evidence="3 19">Cofactor biosynthesis; adenosylcobalamin biosynthesis; adenosylcobalamin from cob(II)yrinate a,c-diamide: step 7/7.</text>
</comment>
<evidence type="ECO:0000256" key="1">
    <source>
        <dbReference type="ARBA" id="ARBA00001946"/>
    </source>
</evidence>
<keyword evidence="13 19" id="KW-0472">Membrane</keyword>
<keyword evidence="9 19" id="KW-0808">Transferase</keyword>
<dbReference type="InterPro" id="IPR003805">
    <property type="entry name" value="CobS"/>
</dbReference>
<keyword evidence="7 19" id="KW-1003">Cell membrane</keyword>
<comment type="subcellular location">
    <subcellularLocation>
        <location evidence="2 19">Cell membrane</location>
        <topology evidence="2 19">Multi-pass membrane protein</topology>
    </subcellularLocation>
</comment>
<evidence type="ECO:0000256" key="9">
    <source>
        <dbReference type="ARBA" id="ARBA00022679"/>
    </source>
</evidence>
<dbReference type="GO" id="GO:0009236">
    <property type="term" value="P:cobalamin biosynthetic process"/>
    <property type="evidence" value="ECO:0007669"/>
    <property type="project" value="UniProtKB-UniRule"/>
</dbReference>
<evidence type="ECO:0000256" key="19">
    <source>
        <dbReference type="HAMAP-Rule" id="MF_00719"/>
    </source>
</evidence>
<reference evidence="20 21" key="1">
    <citation type="submission" date="2019-01" db="EMBL/GenBank/DDBJ databases">
        <title>Chengkuizengella sp. nov., isolated from deep-sea sediment of East Pacific Ocean.</title>
        <authorList>
            <person name="Yang J."/>
            <person name="Lai Q."/>
            <person name="Shao Z."/>
        </authorList>
    </citation>
    <scope>NUCLEOTIDE SEQUENCE [LARGE SCALE GENOMIC DNA]</scope>
    <source>
        <strain evidence="20 21">YPA3-1-1</strain>
    </source>
</reference>
<keyword evidence="21" id="KW-1185">Reference proteome</keyword>
<evidence type="ECO:0000256" key="4">
    <source>
        <dbReference type="ARBA" id="ARBA00010561"/>
    </source>
</evidence>
<evidence type="ECO:0000256" key="6">
    <source>
        <dbReference type="ARBA" id="ARBA00015850"/>
    </source>
</evidence>
<dbReference type="PANTHER" id="PTHR34148:SF1">
    <property type="entry name" value="ADENOSYLCOBINAMIDE-GDP RIBAZOLETRANSFERASE"/>
    <property type="match status" value="1"/>
</dbReference>
<keyword evidence="12 19" id="KW-1133">Transmembrane helix</keyword>
<keyword evidence="11 19" id="KW-0460">Magnesium</keyword>
<evidence type="ECO:0000256" key="8">
    <source>
        <dbReference type="ARBA" id="ARBA00022573"/>
    </source>
</evidence>
<comment type="function">
    <text evidence="14 19">Joins adenosylcobinamide-GDP and alpha-ribazole to generate adenosylcobalamin (Ado-cobalamin). Also synthesizes adenosylcobalamin 5'-phosphate from adenosylcobinamide-GDP and alpha-ribazole 5'-phosphate.</text>
</comment>
<dbReference type="NCBIfam" id="TIGR00317">
    <property type="entry name" value="cobS"/>
    <property type="match status" value="1"/>
</dbReference>
<dbReference type="EC" id="2.7.8.26" evidence="5 19"/>
<comment type="cofactor">
    <cofactor evidence="1 19">
        <name>Mg(2+)</name>
        <dbReference type="ChEBI" id="CHEBI:18420"/>
    </cofactor>
</comment>
<keyword evidence="10 19" id="KW-0812">Transmembrane</keyword>
<organism evidence="20 21">
    <name type="scientific">Chengkuizengella marina</name>
    <dbReference type="NCBI Taxonomy" id="2507566"/>
    <lineage>
        <taxon>Bacteria</taxon>
        <taxon>Bacillati</taxon>
        <taxon>Bacillota</taxon>
        <taxon>Bacilli</taxon>
        <taxon>Bacillales</taxon>
        <taxon>Paenibacillaceae</taxon>
        <taxon>Chengkuizengella</taxon>
    </lineage>
</organism>
<protein>
    <recommendedName>
        <fullName evidence="6 19">Adenosylcobinamide-GDP ribazoletransferase</fullName>
        <ecNumber evidence="5 19">2.7.8.26</ecNumber>
    </recommendedName>
    <alternativeName>
        <fullName evidence="16 19">Cobalamin synthase</fullName>
    </alternativeName>
    <alternativeName>
        <fullName evidence="15 19">Cobalamin-5'-phosphate synthase</fullName>
    </alternativeName>
</protein>
<evidence type="ECO:0000313" key="21">
    <source>
        <dbReference type="Proteomes" id="UP000448943"/>
    </source>
</evidence>
<evidence type="ECO:0000256" key="10">
    <source>
        <dbReference type="ARBA" id="ARBA00022692"/>
    </source>
</evidence>
<dbReference type="GO" id="GO:0051073">
    <property type="term" value="F:adenosylcobinamide-GDP ribazoletransferase activity"/>
    <property type="evidence" value="ECO:0007669"/>
    <property type="project" value="UniProtKB-UniRule"/>
</dbReference>